<dbReference type="SUPFAM" id="SSF48726">
    <property type="entry name" value="Immunoglobulin"/>
    <property type="match status" value="1"/>
</dbReference>
<dbReference type="PROSITE" id="PS50835">
    <property type="entry name" value="IG_LIKE"/>
    <property type="match status" value="1"/>
</dbReference>
<dbReference type="InterPro" id="IPR013783">
    <property type="entry name" value="Ig-like_fold"/>
</dbReference>
<dbReference type="SUPFAM" id="SSF52058">
    <property type="entry name" value="L domain-like"/>
    <property type="match status" value="1"/>
</dbReference>
<dbReference type="InterPro" id="IPR036179">
    <property type="entry name" value="Ig-like_dom_sf"/>
</dbReference>
<keyword evidence="4" id="KW-1015">Disulfide bond</keyword>
<dbReference type="Pfam" id="PF13855">
    <property type="entry name" value="LRR_8"/>
    <property type="match status" value="1"/>
</dbReference>
<feature type="domain" description="Ig-like" evidence="7">
    <location>
        <begin position="267"/>
        <end position="375"/>
    </location>
</feature>
<keyword evidence="3" id="KW-0677">Repeat</keyword>
<evidence type="ECO:0000256" key="2">
    <source>
        <dbReference type="ARBA" id="ARBA00022729"/>
    </source>
</evidence>
<dbReference type="PROSITE" id="PS51450">
    <property type="entry name" value="LRR"/>
    <property type="match status" value="2"/>
</dbReference>
<evidence type="ECO:0000256" key="4">
    <source>
        <dbReference type="ARBA" id="ARBA00023157"/>
    </source>
</evidence>
<keyword evidence="5" id="KW-0472">Membrane</keyword>
<keyword evidence="5" id="KW-0812">Transmembrane</keyword>
<dbReference type="Gene3D" id="3.80.10.10">
    <property type="entry name" value="Ribonuclease Inhibitor"/>
    <property type="match status" value="2"/>
</dbReference>
<evidence type="ECO:0000256" key="6">
    <source>
        <dbReference type="SAM" id="SignalP"/>
    </source>
</evidence>
<reference evidence="8 9" key="1">
    <citation type="submission" date="2024-11" db="EMBL/GenBank/DDBJ databases">
        <title>Adaptive evolution of stress response genes in parasites aligns with host niche diversity.</title>
        <authorList>
            <person name="Hahn C."/>
            <person name="Resl P."/>
        </authorList>
    </citation>
    <scope>NUCLEOTIDE SEQUENCE [LARGE SCALE GENOMIC DNA]</scope>
    <source>
        <strain evidence="8">EGGRZ-B1_66</strain>
        <tissue evidence="8">Body</tissue>
    </source>
</reference>
<protein>
    <recommendedName>
        <fullName evidence="7">Ig-like domain-containing protein</fullName>
    </recommendedName>
</protein>
<dbReference type="PANTHER" id="PTHR24366">
    <property type="entry name" value="IG(IMMUNOGLOBULIN) AND LRR(LEUCINE RICH REPEAT) DOMAINS"/>
    <property type="match status" value="1"/>
</dbReference>
<feature type="chain" id="PRO_5044862810" description="Ig-like domain-containing protein" evidence="6">
    <location>
        <begin position="19"/>
        <end position="540"/>
    </location>
</feature>
<dbReference type="InterPro" id="IPR003591">
    <property type="entry name" value="Leu-rich_rpt_typical-subtyp"/>
</dbReference>
<dbReference type="EMBL" id="JBJKFK010000082">
    <property type="protein sequence ID" value="KAL3320028.1"/>
    <property type="molecule type" value="Genomic_DNA"/>
</dbReference>
<dbReference type="Proteomes" id="UP001626550">
    <property type="component" value="Unassembled WGS sequence"/>
</dbReference>
<name>A0ABD2QKF1_9PLAT</name>
<keyword evidence="5" id="KW-1133">Transmembrane helix</keyword>
<accession>A0ABD2QKF1</accession>
<evidence type="ECO:0000256" key="3">
    <source>
        <dbReference type="ARBA" id="ARBA00022737"/>
    </source>
</evidence>
<evidence type="ECO:0000313" key="8">
    <source>
        <dbReference type="EMBL" id="KAL3320028.1"/>
    </source>
</evidence>
<feature type="transmembrane region" description="Helical" evidence="5">
    <location>
        <begin position="399"/>
        <end position="420"/>
    </location>
</feature>
<evidence type="ECO:0000259" key="7">
    <source>
        <dbReference type="PROSITE" id="PS50835"/>
    </source>
</evidence>
<keyword evidence="2 6" id="KW-0732">Signal</keyword>
<feature type="signal peptide" evidence="6">
    <location>
        <begin position="1"/>
        <end position="18"/>
    </location>
</feature>
<organism evidence="8 9">
    <name type="scientific">Cichlidogyrus casuarinus</name>
    <dbReference type="NCBI Taxonomy" id="1844966"/>
    <lineage>
        <taxon>Eukaryota</taxon>
        <taxon>Metazoa</taxon>
        <taxon>Spiralia</taxon>
        <taxon>Lophotrochozoa</taxon>
        <taxon>Platyhelminthes</taxon>
        <taxon>Monogenea</taxon>
        <taxon>Monopisthocotylea</taxon>
        <taxon>Dactylogyridea</taxon>
        <taxon>Ancyrocephalidae</taxon>
        <taxon>Cichlidogyrus</taxon>
    </lineage>
</organism>
<dbReference type="InterPro" id="IPR001611">
    <property type="entry name" value="Leu-rich_rpt"/>
</dbReference>
<dbReference type="PRINTS" id="PR00019">
    <property type="entry name" value="LEURICHRPT"/>
</dbReference>
<dbReference type="PANTHER" id="PTHR24366:SF161">
    <property type="entry name" value="TIR DOMAIN-CONTAINING PROTEIN"/>
    <property type="match status" value="1"/>
</dbReference>
<dbReference type="InterPro" id="IPR032675">
    <property type="entry name" value="LRR_dom_sf"/>
</dbReference>
<comment type="caution">
    <text evidence="8">The sequence shown here is derived from an EMBL/GenBank/DDBJ whole genome shotgun (WGS) entry which is preliminary data.</text>
</comment>
<proteinExistence type="predicted"/>
<keyword evidence="9" id="KW-1185">Reference proteome</keyword>
<keyword evidence="1" id="KW-0433">Leucine-rich repeat</keyword>
<dbReference type="InterPro" id="IPR013098">
    <property type="entry name" value="Ig_I-set"/>
</dbReference>
<evidence type="ECO:0000256" key="1">
    <source>
        <dbReference type="ARBA" id="ARBA00022614"/>
    </source>
</evidence>
<dbReference type="InterPro" id="IPR007110">
    <property type="entry name" value="Ig-like_dom"/>
</dbReference>
<gene>
    <name evidence="8" type="ORF">Ciccas_001307</name>
</gene>
<sequence>MLIKILTAFALLTAGSRAQRTACGIVNESEDFYCVAQQIRSVPLTDTLSWSSKSIKLMNLSSNEMSILHEDSFKHFPKLVYLDVSNNRLHKITEKTFIHTANLRTLMLNNNDLVIRDSGLSPASLNHLSSLETLDLSGNPLERIPQRFFDSLTKLRSLNLNRIPGGLVIENGAFSSLDSLEWLSLSSDKEERLPPNLHKELERLPKLHMIVLPRDQLICDCYLKELLRFLVSVKQNRKIQVMSEDNQPVVCKGPDRFKGRSITDIVPSELNVCYGKEEMGRKRIINSTEVVVDAGKVLTMTCTFLVKMPIANRTKIVWSKNGKKIDLRMNKLEESTYQLSSEEVQSNLTIYDTKSTSDEGRYTCSSVLDTGKVLSQEYFEILVRKSAEGLLEDLLNNKLYVMITAIVLVVVIVTCTYAIAMLRNKGQCSPCGRKARPPTRDKCSTVYLPSENIQPPVIGGDCDYLEGHPADYSGLKRVSVSYETDAFWGQAQPTYWTQQVVPCPVHVQAMGTMSMRGYQPFQQPQMHTPISGYQSRTLQY</sequence>
<dbReference type="CDD" id="cd00096">
    <property type="entry name" value="Ig"/>
    <property type="match status" value="1"/>
</dbReference>
<evidence type="ECO:0000313" key="9">
    <source>
        <dbReference type="Proteomes" id="UP001626550"/>
    </source>
</evidence>
<dbReference type="Gene3D" id="2.60.40.10">
    <property type="entry name" value="Immunoglobulins"/>
    <property type="match status" value="1"/>
</dbReference>
<dbReference type="SMART" id="SM00369">
    <property type="entry name" value="LRR_TYP"/>
    <property type="match status" value="2"/>
</dbReference>
<dbReference type="AlphaFoldDB" id="A0ABD2QKF1"/>
<dbReference type="Pfam" id="PF07679">
    <property type="entry name" value="I-set"/>
    <property type="match status" value="1"/>
</dbReference>
<evidence type="ECO:0000256" key="5">
    <source>
        <dbReference type="SAM" id="Phobius"/>
    </source>
</evidence>